<keyword evidence="2" id="KW-1185">Reference proteome</keyword>
<dbReference type="CDD" id="cd00882">
    <property type="entry name" value="Ras_like_GTPase"/>
    <property type="match status" value="1"/>
</dbReference>
<dbReference type="InterPro" id="IPR027417">
    <property type="entry name" value="P-loop_NTPase"/>
</dbReference>
<dbReference type="STRING" id="765257.A0A0C9YMF9"/>
<accession>A0A0C9YMF9</accession>
<evidence type="ECO:0008006" key="3">
    <source>
        <dbReference type="Google" id="ProtNLM"/>
    </source>
</evidence>
<reference evidence="1 2" key="1">
    <citation type="submission" date="2014-04" db="EMBL/GenBank/DDBJ databases">
        <authorList>
            <consortium name="DOE Joint Genome Institute"/>
            <person name="Kuo A."/>
            <person name="Kohler A."/>
            <person name="Costa M.D."/>
            <person name="Nagy L.G."/>
            <person name="Floudas D."/>
            <person name="Copeland A."/>
            <person name="Barry K.W."/>
            <person name="Cichocki N."/>
            <person name="Veneault-Fourrey C."/>
            <person name="LaButti K."/>
            <person name="Lindquist E.A."/>
            <person name="Lipzen A."/>
            <person name="Lundell T."/>
            <person name="Morin E."/>
            <person name="Murat C."/>
            <person name="Sun H."/>
            <person name="Tunlid A."/>
            <person name="Henrissat B."/>
            <person name="Grigoriev I.V."/>
            <person name="Hibbett D.S."/>
            <person name="Martin F."/>
            <person name="Nordberg H.P."/>
            <person name="Cantor M.N."/>
            <person name="Hua S.X."/>
        </authorList>
    </citation>
    <scope>NUCLEOTIDE SEQUENCE [LARGE SCALE GENOMIC DNA]</scope>
    <source>
        <strain evidence="1 2">441</strain>
    </source>
</reference>
<dbReference type="Proteomes" id="UP000054018">
    <property type="component" value="Unassembled WGS sequence"/>
</dbReference>
<evidence type="ECO:0000313" key="2">
    <source>
        <dbReference type="Proteomes" id="UP000054018"/>
    </source>
</evidence>
<reference evidence="2" key="2">
    <citation type="submission" date="2015-01" db="EMBL/GenBank/DDBJ databases">
        <title>Evolutionary Origins and Diversification of the Mycorrhizal Mutualists.</title>
        <authorList>
            <consortium name="DOE Joint Genome Institute"/>
            <consortium name="Mycorrhizal Genomics Consortium"/>
            <person name="Kohler A."/>
            <person name="Kuo A."/>
            <person name="Nagy L.G."/>
            <person name="Floudas D."/>
            <person name="Copeland A."/>
            <person name="Barry K.W."/>
            <person name="Cichocki N."/>
            <person name="Veneault-Fourrey C."/>
            <person name="LaButti K."/>
            <person name="Lindquist E.A."/>
            <person name="Lipzen A."/>
            <person name="Lundell T."/>
            <person name="Morin E."/>
            <person name="Murat C."/>
            <person name="Riley R."/>
            <person name="Ohm R."/>
            <person name="Sun H."/>
            <person name="Tunlid A."/>
            <person name="Henrissat B."/>
            <person name="Grigoriev I.V."/>
            <person name="Hibbett D.S."/>
            <person name="Martin F."/>
        </authorList>
    </citation>
    <scope>NUCLEOTIDE SEQUENCE [LARGE SCALE GENOMIC DNA]</scope>
    <source>
        <strain evidence="2">441</strain>
    </source>
</reference>
<dbReference type="SUPFAM" id="SSF52540">
    <property type="entry name" value="P-loop containing nucleoside triphosphate hydrolases"/>
    <property type="match status" value="1"/>
</dbReference>
<gene>
    <name evidence="1" type="ORF">PISMIDRAFT_16768</name>
</gene>
<sequence length="467" mass="52701">MTSATATQITSNDDIFVQPGVGKSALINRVFGIEQAVEWLCAYSSQDLDPRKADIEKELISQQNDRFVLHESKGFEPADGVGRNDVKLFIEDRKKREHVKDQLHAVWLCLRIPMADLGERLLEDGEEMFLREDTSVLENIPTIVVFTQYDKFLTHMRTQKKADPNAAAEQYLQGYCIQPIQNIANDAKLSYVAVSSKPGRVQSRDHLIDITYKKVTETFESRLGTPSPVSVATLMAQRTLPRLKIEGSIAVGKQRYWKTLASSPSFPGHTIRECLRVIHTDIVSVWNFHDSSGHLDSESFQEVMVSMVGTIDESPRPTCSDSYDTITQDTAPLEPSVPTILPFATGLASARWADDIYNYQMNHLHQSFMAYIVDLIHILEILFTLTANDNQRSLTRRAIQIAFNAYHYSKMRRYAHARIRDFDSKISGGDPVLNTVVSLVRTSRIDHVDIVGAISSVTMSEVGRYEE</sequence>
<dbReference type="AlphaFoldDB" id="A0A0C9YMF9"/>
<evidence type="ECO:0000313" key="1">
    <source>
        <dbReference type="EMBL" id="KIK15084.1"/>
    </source>
</evidence>
<name>A0A0C9YMF9_9AGAM</name>
<dbReference type="Gene3D" id="3.40.50.300">
    <property type="entry name" value="P-loop containing nucleotide triphosphate hydrolases"/>
    <property type="match status" value="1"/>
</dbReference>
<organism evidence="1 2">
    <name type="scientific">Pisolithus microcarpus 441</name>
    <dbReference type="NCBI Taxonomy" id="765257"/>
    <lineage>
        <taxon>Eukaryota</taxon>
        <taxon>Fungi</taxon>
        <taxon>Dikarya</taxon>
        <taxon>Basidiomycota</taxon>
        <taxon>Agaricomycotina</taxon>
        <taxon>Agaricomycetes</taxon>
        <taxon>Agaricomycetidae</taxon>
        <taxon>Boletales</taxon>
        <taxon>Sclerodermatineae</taxon>
        <taxon>Pisolithaceae</taxon>
        <taxon>Pisolithus</taxon>
    </lineage>
</organism>
<dbReference type="EMBL" id="KN833907">
    <property type="protein sequence ID" value="KIK15084.1"/>
    <property type="molecule type" value="Genomic_DNA"/>
</dbReference>
<dbReference type="HOGENOM" id="CLU_023805_2_1_1"/>
<protein>
    <recommendedName>
        <fullName evidence="3">G domain-containing protein</fullName>
    </recommendedName>
</protein>
<proteinExistence type="predicted"/>
<dbReference type="OrthoDB" id="391988at2759"/>